<name>A0AA39WV65_9PEZI</name>
<dbReference type="InterPro" id="IPR020904">
    <property type="entry name" value="Sc_DH/Rdtase_CS"/>
</dbReference>
<keyword evidence="4" id="KW-1185">Reference proteome</keyword>
<dbReference type="FunFam" id="3.40.50.720:FF:000620">
    <property type="entry name" value="3-oxoacyl-(Acyl carrier protein) reductase"/>
    <property type="match status" value="1"/>
</dbReference>
<keyword evidence="2" id="KW-0521">NADP</keyword>
<dbReference type="Proteomes" id="UP001175001">
    <property type="component" value="Unassembled WGS sequence"/>
</dbReference>
<dbReference type="PANTHER" id="PTHR42760">
    <property type="entry name" value="SHORT-CHAIN DEHYDROGENASES/REDUCTASES FAMILY MEMBER"/>
    <property type="match status" value="1"/>
</dbReference>
<reference evidence="3" key="1">
    <citation type="submission" date="2023-06" db="EMBL/GenBank/DDBJ databases">
        <title>Multi-omics analyses reveal the molecular pathogenesis toolkit of Lasiodiplodia hormozganensis, a cross-kingdom pathogen.</title>
        <authorList>
            <person name="Felix C."/>
            <person name="Meneses R."/>
            <person name="Goncalves M.F.M."/>
            <person name="Tilleman L."/>
            <person name="Duarte A.S."/>
            <person name="Jorrin-Novo J.V."/>
            <person name="Van De Peer Y."/>
            <person name="Deforce D."/>
            <person name="Van Nieuwerburgh F."/>
            <person name="Esteves A.C."/>
            <person name="Alves A."/>
        </authorList>
    </citation>
    <scope>NUCLEOTIDE SEQUENCE</scope>
    <source>
        <strain evidence="3">CBS 339.90</strain>
    </source>
</reference>
<dbReference type="InterPro" id="IPR002347">
    <property type="entry name" value="SDR_fam"/>
</dbReference>
<evidence type="ECO:0000256" key="1">
    <source>
        <dbReference type="ARBA" id="ARBA00006484"/>
    </source>
</evidence>
<dbReference type="CDD" id="cd05233">
    <property type="entry name" value="SDR_c"/>
    <property type="match status" value="1"/>
</dbReference>
<dbReference type="InterPro" id="IPR036291">
    <property type="entry name" value="NAD(P)-bd_dom_sf"/>
</dbReference>
<dbReference type="PRINTS" id="PR00081">
    <property type="entry name" value="GDHRDH"/>
</dbReference>
<dbReference type="EMBL" id="JAUJDW010000156">
    <property type="protein sequence ID" value="KAK0622194.1"/>
    <property type="molecule type" value="Genomic_DNA"/>
</dbReference>
<evidence type="ECO:0000256" key="2">
    <source>
        <dbReference type="ARBA" id="ARBA00022857"/>
    </source>
</evidence>
<dbReference type="PROSITE" id="PS00061">
    <property type="entry name" value="ADH_SHORT"/>
    <property type="match status" value="1"/>
</dbReference>
<comment type="similarity">
    <text evidence="1">Belongs to the short-chain dehydrogenases/reductases (SDR) family.</text>
</comment>
<dbReference type="PANTHER" id="PTHR42760:SF124">
    <property type="entry name" value="SHORT-CHAIN DEHYDROGENASE_REDUCTASE"/>
    <property type="match status" value="1"/>
</dbReference>
<evidence type="ECO:0000313" key="3">
    <source>
        <dbReference type="EMBL" id="KAK0622194.1"/>
    </source>
</evidence>
<gene>
    <name evidence="3" type="primary">HSD17B8</name>
    <name evidence="3" type="ORF">DIS24_g11307</name>
</gene>
<proteinExistence type="inferred from homology"/>
<comment type="caution">
    <text evidence="3">The sequence shown here is derived from an EMBL/GenBank/DDBJ whole genome shotgun (WGS) entry which is preliminary data.</text>
</comment>
<dbReference type="GO" id="GO:0016616">
    <property type="term" value="F:oxidoreductase activity, acting on the CH-OH group of donors, NAD or NADP as acceptor"/>
    <property type="evidence" value="ECO:0007669"/>
    <property type="project" value="TreeGrafter"/>
</dbReference>
<protein>
    <submittedName>
        <fullName evidence="3">Estradiol 17-beta-dehydrogenase 8</fullName>
    </submittedName>
</protein>
<sequence>MALPTRRLAGKTAIVTGASSGIGRAIALRYASEGAKVVCADLTPKARGAAEGDEEEETDTHALIEQRGGEAAFVEVDVGDAGQMERLVEAAVARFGRVDVMVNNAGVSLRTNPPKPLHLTDDSIWDATMRVNAKGVFLGCKHAIAQMLKQEPHESGDRGWIVNISSIMGLVGGWRIPAYCASKGAVTALTRQVALEYAEHRIHCNAICPGYVQTPLMREATKHMDSWDKVEKAHPFGGAGYPEDVAKIAVMLASDDASWMTGTNIPVDGGYTAQ</sequence>
<dbReference type="Pfam" id="PF13561">
    <property type="entry name" value="adh_short_C2"/>
    <property type="match status" value="1"/>
</dbReference>
<dbReference type="SUPFAM" id="SSF51735">
    <property type="entry name" value="NAD(P)-binding Rossmann-fold domains"/>
    <property type="match status" value="1"/>
</dbReference>
<accession>A0AA39WV65</accession>
<organism evidence="3 4">
    <name type="scientific">Lasiodiplodia hormozganensis</name>
    <dbReference type="NCBI Taxonomy" id="869390"/>
    <lineage>
        <taxon>Eukaryota</taxon>
        <taxon>Fungi</taxon>
        <taxon>Dikarya</taxon>
        <taxon>Ascomycota</taxon>
        <taxon>Pezizomycotina</taxon>
        <taxon>Dothideomycetes</taxon>
        <taxon>Dothideomycetes incertae sedis</taxon>
        <taxon>Botryosphaeriales</taxon>
        <taxon>Botryosphaeriaceae</taxon>
        <taxon>Lasiodiplodia</taxon>
    </lineage>
</organism>
<dbReference type="Gene3D" id="3.40.50.720">
    <property type="entry name" value="NAD(P)-binding Rossmann-like Domain"/>
    <property type="match status" value="1"/>
</dbReference>
<evidence type="ECO:0000313" key="4">
    <source>
        <dbReference type="Proteomes" id="UP001175001"/>
    </source>
</evidence>
<dbReference type="AlphaFoldDB" id="A0AA39WV65"/>
<dbReference type="PRINTS" id="PR00080">
    <property type="entry name" value="SDRFAMILY"/>
</dbReference>
<dbReference type="NCBIfam" id="NF005559">
    <property type="entry name" value="PRK07231.1"/>
    <property type="match status" value="1"/>
</dbReference>